<organism evidence="14 15">
    <name type="scientific">Xanthocytophaga flava</name>
    <dbReference type="NCBI Taxonomy" id="3048013"/>
    <lineage>
        <taxon>Bacteria</taxon>
        <taxon>Pseudomonadati</taxon>
        <taxon>Bacteroidota</taxon>
        <taxon>Cytophagia</taxon>
        <taxon>Cytophagales</taxon>
        <taxon>Rhodocytophagaceae</taxon>
        <taxon>Xanthocytophaga</taxon>
    </lineage>
</organism>
<dbReference type="Proteomes" id="UP001228581">
    <property type="component" value="Unassembled WGS sequence"/>
</dbReference>
<dbReference type="Pfam" id="PF00593">
    <property type="entry name" value="TonB_dep_Rec_b-barrel"/>
    <property type="match status" value="1"/>
</dbReference>
<dbReference type="InterPro" id="IPR023996">
    <property type="entry name" value="TonB-dep_OMP_SusC/RagA"/>
</dbReference>
<gene>
    <name evidence="14" type="ORF">QNI19_12565</name>
</gene>
<dbReference type="InterPro" id="IPR000531">
    <property type="entry name" value="Beta-barrel_TonB"/>
</dbReference>
<dbReference type="InterPro" id="IPR012910">
    <property type="entry name" value="Plug_dom"/>
</dbReference>
<feature type="chain" id="PRO_5046823206" evidence="11">
    <location>
        <begin position="21"/>
        <end position="1112"/>
    </location>
</feature>
<dbReference type="Pfam" id="PF07715">
    <property type="entry name" value="Plug"/>
    <property type="match status" value="1"/>
</dbReference>
<dbReference type="Gene3D" id="2.60.40.1120">
    <property type="entry name" value="Carboxypeptidase-like, regulatory domain"/>
    <property type="match status" value="1"/>
</dbReference>
<evidence type="ECO:0000259" key="12">
    <source>
        <dbReference type="Pfam" id="PF00593"/>
    </source>
</evidence>
<dbReference type="InterPro" id="IPR037066">
    <property type="entry name" value="Plug_dom_sf"/>
</dbReference>
<feature type="compositionally biased region" description="Polar residues" evidence="10">
    <location>
        <begin position="283"/>
        <end position="299"/>
    </location>
</feature>
<comment type="subcellular location">
    <subcellularLocation>
        <location evidence="1 8">Cell outer membrane</location>
        <topology evidence="1 8">Multi-pass membrane protein</topology>
    </subcellularLocation>
</comment>
<keyword evidence="4 8" id="KW-0812">Transmembrane</keyword>
<keyword evidence="5 9" id="KW-0798">TonB box</keyword>
<evidence type="ECO:0000256" key="2">
    <source>
        <dbReference type="ARBA" id="ARBA00022448"/>
    </source>
</evidence>
<dbReference type="NCBIfam" id="TIGR04057">
    <property type="entry name" value="SusC_RagA_signa"/>
    <property type="match status" value="1"/>
</dbReference>
<keyword evidence="15" id="KW-1185">Reference proteome</keyword>
<keyword evidence="3 8" id="KW-1134">Transmembrane beta strand</keyword>
<evidence type="ECO:0000313" key="14">
    <source>
        <dbReference type="EMBL" id="MDJ1493766.1"/>
    </source>
</evidence>
<comment type="caution">
    <text evidence="14">The sequence shown here is derived from an EMBL/GenBank/DDBJ whole genome shotgun (WGS) entry which is preliminary data.</text>
</comment>
<dbReference type="InterPro" id="IPR023997">
    <property type="entry name" value="TonB-dep_OMP_SusC/RagA_CS"/>
</dbReference>
<protein>
    <submittedName>
        <fullName evidence="14">SusC/RagA family TonB-linked outer membrane protein</fullName>
    </submittedName>
</protein>
<evidence type="ECO:0000256" key="5">
    <source>
        <dbReference type="ARBA" id="ARBA00023077"/>
    </source>
</evidence>
<keyword evidence="6 8" id="KW-0472">Membrane</keyword>
<dbReference type="RefSeq" id="WP_313996367.1">
    <property type="nucleotide sequence ID" value="NZ_JASJOR010000004.1"/>
</dbReference>
<dbReference type="NCBIfam" id="TIGR04056">
    <property type="entry name" value="OMP_RagA_SusC"/>
    <property type="match status" value="1"/>
</dbReference>
<evidence type="ECO:0000259" key="13">
    <source>
        <dbReference type="Pfam" id="PF07715"/>
    </source>
</evidence>
<dbReference type="EMBL" id="JASJOT010000007">
    <property type="protein sequence ID" value="MDJ1493766.1"/>
    <property type="molecule type" value="Genomic_DNA"/>
</dbReference>
<dbReference type="InterPro" id="IPR008969">
    <property type="entry name" value="CarboxyPept-like_regulatory"/>
</dbReference>
<evidence type="ECO:0000256" key="7">
    <source>
        <dbReference type="ARBA" id="ARBA00023237"/>
    </source>
</evidence>
<dbReference type="Gene3D" id="2.40.170.20">
    <property type="entry name" value="TonB-dependent receptor, beta-barrel domain"/>
    <property type="match status" value="1"/>
</dbReference>
<evidence type="ECO:0000256" key="8">
    <source>
        <dbReference type="PROSITE-ProRule" id="PRU01360"/>
    </source>
</evidence>
<accession>A0ABT7CJ60</accession>
<dbReference type="InterPro" id="IPR036942">
    <property type="entry name" value="Beta-barrel_TonB_sf"/>
</dbReference>
<evidence type="ECO:0000256" key="4">
    <source>
        <dbReference type="ARBA" id="ARBA00022692"/>
    </source>
</evidence>
<name>A0ABT7CJ60_9BACT</name>
<feature type="domain" description="TonB-dependent receptor-like beta-barrel" evidence="12">
    <location>
        <begin position="463"/>
        <end position="947"/>
    </location>
</feature>
<keyword evidence="11" id="KW-0732">Signal</keyword>
<evidence type="ECO:0000256" key="11">
    <source>
        <dbReference type="SAM" id="SignalP"/>
    </source>
</evidence>
<feature type="domain" description="TonB-dependent receptor plug" evidence="13">
    <location>
        <begin position="116"/>
        <end position="246"/>
    </location>
</feature>
<feature type="region of interest" description="Disordered" evidence="10">
    <location>
        <begin position="282"/>
        <end position="303"/>
    </location>
</feature>
<dbReference type="Gene3D" id="2.170.130.10">
    <property type="entry name" value="TonB-dependent receptor, plug domain"/>
    <property type="match status" value="1"/>
</dbReference>
<dbReference type="SUPFAM" id="SSF56935">
    <property type="entry name" value="Porins"/>
    <property type="match status" value="1"/>
</dbReference>
<evidence type="ECO:0000256" key="1">
    <source>
        <dbReference type="ARBA" id="ARBA00004571"/>
    </source>
</evidence>
<evidence type="ECO:0000256" key="9">
    <source>
        <dbReference type="RuleBase" id="RU003357"/>
    </source>
</evidence>
<evidence type="ECO:0000256" key="10">
    <source>
        <dbReference type="SAM" id="MobiDB-lite"/>
    </source>
</evidence>
<evidence type="ECO:0000256" key="6">
    <source>
        <dbReference type="ARBA" id="ARBA00023136"/>
    </source>
</evidence>
<proteinExistence type="inferred from homology"/>
<keyword evidence="7 8" id="KW-0998">Cell outer membrane</keyword>
<comment type="similarity">
    <text evidence="8 9">Belongs to the TonB-dependent receptor family.</text>
</comment>
<feature type="signal peptide" evidence="11">
    <location>
        <begin position="1"/>
        <end position="20"/>
    </location>
</feature>
<dbReference type="Pfam" id="PF13715">
    <property type="entry name" value="CarbopepD_reg_2"/>
    <property type="match status" value="1"/>
</dbReference>
<dbReference type="PROSITE" id="PS52016">
    <property type="entry name" value="TONB_DEPENDENT_REC_3"/>
    <property type="match status" value="1"/>
</dbReference>
<dbReference type="SUPFAM" id="SSF49464">
    <property type="entry name" value="Carboxypeptidase regulatory domain-like"/>
    <property type="match status" value="1"/>
</dbReference>
<evidence type="ECO:0000313" key="15">
    <source>
        <dbReference type="Proteomes" id="UP001228581"/>
    </source>
</evidence>
<evidence type="ECO:0000256" key="3">
    <source>
        <dbReference type="ARBA" id="ARBA00022452"/>
    </source>
</evidence>
<dbReference type="InterPro" id="IPR039426">
    <property type="entry name" value="TonB-dep_rcpt-like"/>
</dbReference>
<sequence>MKKLLSFLMLFLLSIGALFAQERTITGKVTDSNDGTPLPGVSVIVKGTTTGTTSNANGDFQISAPSDATLTFSFIGFATQEVQVGGRTTVNVQMQTDVRQLNEVVVNAIGVETSKDKLGTTVSTVKGNSVVQSGETSLLNGLSGKAAGVTITRNGSDPGAGTYIQLRGQNSITGSNQPLIVIDGVPVFNSYISSNDGNQAGSGNQIDGVQQQSRLNDLNPADIASVEVLPSASAAALWGSRAANGVIVITTKKGQSTNGKINIGYKGTVSLDEVNKVPDLQRSFGQGTNGKFASGNSRSWGDRIEDRAGGPDTYTTGTGVPFVTFSDGTTRYPIASGTSSNPHGNKKSIETYEHGKEVFRIGYFIDNSINLSGGTNKANFYASYSNLTQQGIVKRNSDYNRNTARINVSTQLTDKIKGTANITYSNVRSNRTQQGSNLGGIFLGGLRTSPDYDNEAYTVGTFHTASGELRPNRQISYRNPLGNPDAGFFDNPFWTIEHNRSFAVVNRILGNIELSYDVLSWLNLRGNVGVDTYSDRRTDFVNAQSAISPGGVYTEQTITESQWNTNLFARANHRFSDNFNGSLLLGFNYNSRQYNNVGALGRNFIVPDAPPNLANTSPTNREPFNYASTVKTNAAFTQIDLEILDQVFVTATGRAEAASTFGREAQSIFFYPSINSSWQFTKLLGESRILSFGKIRAGFGIVGNEPAPYYNITKYFPTTFAETWGGTLNGAQFGVGGYQRSATAGNPRLRPEKKQEVEVGFDVRLFDSRIQLSGTAYYNRNTDVILPVDRAPSSGFSSQYDNAATMENKGLEFTLQTDWLRKGDFKWSSNFLWSLYRNKVVDLRGVEYIFLPGGGFTDGSSVAVRGQPVGVIWGTDYARNDNGNYQLDNNGFPIVALSSSVIGNPNPKYRASIGNTFSFKGFSLYGLFDFSIGNEMWNGTRGALVNYGVAKETAVETTVSAAEAASIKTFDGATIADLTTNTRIISRRNNDGTYTFRGTVGNFGNGPVALDQAWYLNSGGGFGINAPFVEDASWARLRELTLNYTLNNEWLRKRTKLSSVTLGFTGRNLVLWTDYKGIDPETNLTGANNGRGIDYFQNPNTRSFIFSLSINY</sequence>
<reference evidence="14 15" key="1">
    <citation type="submission" date="2023-05" db="EMBL/GenBank/DDBJ databases">
        <authorList>
            <person name="Zhang X."/>
        </authorList>
    </citation>
    <scope>NUCLEOTIDE SEQUENCE [LARGE SCALE GENOMIC DNA]</scope>
    <source>
        <strain evidence="14 15">DM2B3-1</strain>
    </source>
</reference>
<keyword evidence="2 8" id="KW-0813">Transport</keyword>